<evidence type="ECO:0000256" key="2">
    <source>
        <dbReference type="ARBA" id="ARBA00022448"/>
    </source>
</evidence>
<evidence type="ECO:0000256" key="4">
    <source>
        <dbReference type="ARBA" id="ARBA00023065"/>
    </source>
</evidence>
<protein>
    <submittedName>
        <fullName evidence="8">ATP synthase delta chain, chloroplastic-like protein</fullName>
    </submittedName>
</protein>
<comment type="caution">
    <text evidence="8">The sequence shown here is derived from an EMBL/GenBank/DDBJ whole genome shotgun (WGS) entry which is preliminary data.</text>
</comment>
<feature type="region of interest" description="Disordered" evidence="7">
    <location>
        <begin position="1"/>
        <end position="69"/>
    </location>
</feature>
<dbReference type="STRING" id="337451.A0A3S3NU69"/>
<evidence type="ECO:0000256" key="3">
    <source>
        <dbReference type="ARBA" id="ARBA00022781"/>
    </source>
</evidence>
<dbReference type="GO" id="GO:0016020">
    <property type="term" value="C:membrane"/>
    <property type="evidence" value="ECO:0007669"/>
    <property type="project" value="UniProtKB-SubCell"/>
</dbReference>
<keyword evidence="3" id="KW-0375">Hydrogen ion transport</keyword>
<evidence type="ECO:0000313" key="8">
    <source>
        <dbReference type="EMBL" id="RWR94469.1"/>
    </source>
</evidence>
<keyword evidence="9" id="KW-1185">Reference proteome</keyword>
<dbReference type="InterPro" id="IPR000711">
    <property type="entry name" value="ATPase_OSCP/dsu"/>
</dbReference>
<dbReference type="HAMAP" id="MF_01416">
    <property type="entry name" value="ATP_synth_delta_bact"/>
    <property type="match status" value="1"/>
</dbReference>
<feature type="compositionally biased region" description="Basic and acidic residues" evidence="7">
    <location>
        <begin position="60"/>
        <end position="69"/>
    </location>
</feature>
<dbReference type="GO" id="GO:0046933">
    <property type="term" value="F:proton-transporting ATP synthase activity, rotational mechanism"/>
    <property type="evidence" value="ECO:0007669"/>
    <property type="project" value="InterPro"/>
</dbReference>
<feature type="compositionally biased region" description="Polar residues" evidence="7">
    <location>
        <begin position="1"/>
        <end position="10"/>
    </location>
</feature>
<organism evidence="8 9">
    <name type="scientific">Cinnamomum micranthum f. kanehirae</name>
    <dbReference type="NCBI Taxonomy" id="337451"/>
    <lineage>
        <taxon>Eukaryota</taxon>
        <taxon>Viridiplantae</taxon>
        <taxon>Streptophyta</taxon>
        <taxon>Embryophyta</taxon>
        <taxon>Tracheophyta</taxon>
        <taxon>Spermatophyta</taxon>
        <taxon>Magnoliopsida</taxon>
        <taxon>Magnoliidae</taxon>
        <taxon>Laurales</taxon>
        <taxon>Lauraceae</taxon>
        <taxon>Cinnamomum</taxon>
    </lineage>
</organism>
<evidence type="ECO:0000256" key="1">
    <source>
        <dbReference type="ARBA" id="ARBA00004370"/>
    </source>
</evidence>
<accession>A0A3S3NU69</accession>
<evidence type="ECO:0000256" key="6">
    <source>
        <dbReference type="ARBA" id="ARBA00023310"/>
    </source>
</evidence>
<keyword evidence="6" id="KW-0066">ATP synthesis</keyword>
<dbReference type="OrthoDB" id="1262810at2759"/>
<evidence type="ECO:0000313" key="9">
    <source>
        <dbReference type="Proteomes" id="UP000283530"/>
    </source>
</evidence>
<gene>
    <name evidence="8" type="ORF">CKAN_02376500</name>
</gene>
<comment type="subcellular location">
    <subcellularLocation>
        <location evidence="1">Membrane</location>
    </subcellularLocation>
</comment>
<dbReference type="PANTHER" id="PTHR11910">
    <property type="entry name" value="ATP SYNTHASE DELTA CHAIN"/>
    <property type="match status" value="1"/>
</dbReference>
<dbReference type="EMBL" id="QPKB01000011">
    <property type="protein sequence ID" value="RWR94469.1"/>
    <property type="molecule type" value="Genomic_DNA"/>
</dbReference>
<keyword evidence="5" id="KW-0472">Membrane</keyword>
<evidence type="ECO:0000256" key="5">
    <source>
        <dbReference type="ARBA" id="ARBA00023136"/>
    </source>
</evidence>
<dbReference type="Pfam" id="PF00213">
    <property type="entry name" value="OSCP"/>
    <property type="match status" value="1"/>
</dbReference>
<keyword evidence="2" id="KW-0813">Transport</keyword>
<dbReference type="PROSITE" id="PS00389">
    <property type="entry name" value="ATPASE_DELTA"/>
    <property type="match status" value="1"/>
</dbReference>
<dbReference type="Proteomes" id="UP000283530">
    <property type="component" value="Unassembled WGS sequence"/>
</dbReference>
<keyword evidence="4" id="KW-0406">Ion transport</keyword>
<reference evidence="8 9" key="1">
    <citation type="journal article" date="2019" name="Nat. Plants">
        <title>Stout camphor tree genome fills gaps in understanding of flowering plant genome evolution.</title>
        <authorList>
            <person name="Chaw S.M."/>
            <person name="Liu Y.C."/>
            <person name="Wu Y.W."/>
            <person name="Wang H.Y."/>
            <person name="Lin C.I."/>
            <person name="Wu C.S."/>
            <person name="Ke H.M."/>
            <person name="Chang L.Y."/>
            <person name="Hsu C.Y."/>
            <person name="Yang H.T."/>
            <person name="Sudianto E."/>
            <person name="Hsu M.H."/>
            <person name="Wu K.P."/>
            <person name="Wang L.N."/>
            <person name="Leebens-Mack J.H."/>
            <person name="Tsai I.J."/>
        </authorList>
    </citation>
    <scope>NUCLEOTIDE SEQUENCE [LARGE SCALE GENOMIC DNA]</scope>
    <source>
        <strain evidence="9">cv. Chaw 1501</strain>
        <tissue evidence="8">Young leaves</tissue>
    </source>
</reference>
<name>A0A3S3NU69_9MAGN</name>
<proteinExistence type="inferred from homology"/>
<sequence>MNILNQSIPSHGQPAFPSKGANHQDNSQHLPVAYSRQRNQSLKKNALFTASGYPNQGESSSKKLELESKTHKKESVDYSVCKLPRLFKDEDDLNHLLTQPISQSKQGGSGSTVSGDPETEFTPFTLSFLHSLMENEKLNLIKDAMGEIDLFSHTPNNVLVVAVSSAVKLESNQIDQIARKMRRVTGSSNLRLEETVDPSLIAGFVVKYEKEGSSHVIDLSVKGQLAHLVARIEYTDQKIASHGEVGVV</sequence>
<dbReference type="InterPro" id="IPR020781">
    <property type="entry name" value="ATPase_OSCP/d_CS"/>
</dbReference>
<dbReference type="NCBIfam" id="TIGR01145">
    <property type="entry name" value="ATP_synt_delta"/>
    <property type="match status" value="1"/>
</dbReference>
<dbReference type="AlphaFoldDB" id="A0A3S3NU69"/>
<evidence type="ECO:0000256" key="7">
    <source>
        <dbReference type="SAM" id="MobiDB-lite"/>
    </source>
</evidence>